<dbReference type="STRING" id="1189325.SAMN04488119_10719"/>
<evidence type="ECO:0000259" key="1">
    <source>
        <dbReference type="Pfam" id="PF00561"/>
    </source>
</evidence>
<reference evidence="2 3" key="1">
    <citation type="submission" date="2016-12" db="EMBL/GenBank/DDBJ databases">
        <authorList>
            <person name="Song W.-J."/>
            <person name="Kurnit D.M."/>
        </authorList>
    </citation>
    <scope>NUCLEOTIDE SEQUENCE [LARGE SCALE GENOMIC DNA]</scope>
    <source>
        <strain evidence="2 3">CGMCC 1.10808</strain>
    </source>
</reference>
<protein>
    <submittedName>
        <fullName evidence="2">Polyhydroxyalkanoate synthase</fullName>
    </submittedName>
</protein>
<name>A0A1M7TJE7_9RHOB</name>
<dbReference type="Pfam" id="PF00561">
    <property type="entry name" value="Abhydrolase_1"/>
    <property type="match status" value="1"/>
</dbReference>
<dbReference type="InterPro" id="IPR029058">
    <property type="entry name" value="AB_hydrolase_fold"/>
</dbReference>
<sequence>MAPLGDDPRFPWAPELADEGRAAAAALRRAAGAEATLHTARAAARRLAEFVAGVERYQKHPWRRRLPDPPCVWRRGATRLLDHGGDGRPALIVPSLVNRAHVLDLHPDRSLLRWLSRHGVRPLLLDWGAPGPEEMGFDLADHVMRRLVPAAEAAAEMFGAPPAVAGYCMGGGLAAALAATRPELTARLALIGTPWDFSRLEGMGAALAAAFAREDRAALRARIEGLRACFGAVPMDVLQTLFAALDPTLALRKFRKLARMPRGDPAEELFVAAEDWLNDGPPLPAPAAADLLLGWCLDNDAARGRWQVGGRAVRPEDIAAPTLAFCATRDLISPPGCAEALPRAIPGARILRPQAGHVGMIIGAQAPRMVWSPLAAFLAEGG</sequence>
<dbReference type="AlphaFoldDB" id="A0A1M7TJE7"/>
<dbReference type="Proteomes" id="UP000184066">
    <property type="component" value="Unassembled WGS sequence"/>
</dbReference>
<dbReference type="InterPro" id="IPR051321">
    <property type="entry name" value="PHA/PHB_synthase"/>
</dbReference>
<dbReference type="EMBL" id="FRDL01000007">
    <property type="protein sequence ID" value="SHN70763.1"/>
    <property type="molecule type" value="Genomic_DNA"/>
</dbReference>
<dbReference type="RefSeq" id="WP_218139772.1">
    <property type="nucleotide sequence ID" value="NZ_FOHL01000007.1"/>
</dbReference>
<dbReference type="SUPFAM" id="SSF53474">
    <property type="entry name" value="alpha/beta-Hydrolases"/>
    <property type="match status" value="1"/>
</dbReference>
<proteinExistence type="predicted"/>
<accession>A0A1M7TJE7</accession>
<gene>
    <name evidence="2" type="ORF">SAMN05216200_10718</name>
</gene>
<dbReference type="InterPro" id="IPR000073">
    <property type="entry name" value="AB_hydrolase_1"/>
</dbReference>
<feature type="domain" description="AB hydrolase-1" evidence="1">
    <location>
        <begin position="159"/>
        <end position="362"/>
    </location>
</feature>
<evidence type="ECO:0000313" key="3">
    <source>
        <dbReference type="Proteomes" id="UP000184066"/>
    </source>
</evidence>
<keyword evidence="3" id="KW-1185">Reference proteome</keyword>
<organism evidence="2 3">
    <name type="scientific">Oceanicella actignis</name>
    <dbReference type="NCBI Taxonomy" id="1189325"/>
    <lineage>
        <taxon>Bacteria</taxon>
        <taxon>Pseudomonadati</taxon>
        <taxon>Pseudomonadota</taxon>
        <taxon>Alphaproteobacteria</taxon>
        <taxon>Rhodobacterales</taxon>
        <taxon>Paracoccaceae</taxon>
        <taxon>Oceanicella</taxon>
    </lineage>
</organism>
<dbReference type="PANTHER" id="PTHR36837">
    <property type="entry name" value="POLY(3-HYDROXYALKANOATE) POLYMERASE SUBUNIT PHAC"/>
    <property type="match status" value="1"/>
</dbReference>
<evidence type="ECO:0000313" key="2">
    <source>
        <dbReference type="EMBL" id="SHN70763.1"/>
    </source>
</evidence>
<dbReference type="Gene3D" id="3.40.50.1820">
    <property type="entry name" value="alpha/beta hydrolase"/>
    <property type="match status" value="1"/>
</dbReference>
<dbReference type="PANTHER" id="PTHR36837:SF2">
    <property type="entry name" value="POLY(3-HYDROXYALKANOATE) POLYMERASE SUBUNIT PHAC"/>
    <property type="match status" value="1"/>
</dbReference>